<reference evidence="5" key="1">
    <citation type="submission" date="2016-10" db="EMBL/GenBank/DDBJ databases">
        <authorList>
            <person name="Varghese N."/>
            <person name="Submissions S."/>
        </authorList>
    </citation>
    <scope>NUCLEOTIDE SEQUENCE [LARGE SCALE GENOMIC DNA]</scope>
    <source>
        <strain evidence="5">DSM 24536</strain>
    </source>
</reference>
<feature type="domain" description="SHSP" evidence="3">
    <location>
        <begin position="35"/>
        <end position="149"/>
    </location>
</feature>
<organism evidence="4 5">
    <name type="scientific">Daejeonella rubra</name>
    <dbReference type="NCBI Taxonomy" id="990371"/>
    <lineage>
        <taxon>Bacteria</taxon>
        <taxon>Pseudomonadati</taxon>
        <taxon>Bacteroidota</taxon>
        <taxon>Sphingobacteriia</taxon>
        <taxon>Sphingobacteriales</taxon>
        <taxon>Sphingobacteriaceae</taxon>
        <taxon>Daejeonella</taxon>
    </lineage>
</organism>
<accession>A0A1G9M1X1</accession>
<dbReference type="Gene3D" id="2.60.40.790">
    <property type="match status" value="1"/>
</dbReference>
<comment type="similarity">
    <text evidence="1 2">Belongs to the small heat shock protein (HSP20) family.</text>
</comment>
<dbReference type="EMBL" id="FNHH01000001">
    <property type="protein sequence ID" value="SDL68113.1"/>
    <property type="molecule type" value="Genomic_DNA"/>
</dbReference>
<dbReference type="STRING" id="990371.SAMN05421813_101188"/>
<dbReference type="SUPFAM" id="SSF49764">
    <property type="entry name" value="HSP20-like chaperones"/>
    <property type="match status" value="1"/>
</dbReference>
<dbReference type="InterPro" id="IPR002068">
    <property type="entry name" value="A-crystallin/Hsp20_dom"/>
</dbReference>
<evidence type="ECO:0000313" key="5">
    <source>
        <dbReference type="Proteomes" id="UP000199226"/>
    </source>
</evidence>
<dbReference type="AlphaFoldDB" id="A0A1G9M1X1"/>
<dbReference type="RefSeq" id="WP_090697897.1">
    <property type="nucleotide sequence ID" value="NZ_FNHH01000001.1"/>
</dbReference>
<gene>
    <name evidence="4" type="ORF">SAMN05421813_101188</name>
</gene>
<evidence type="ECO:0000259" key="3">
    <source>
        <dbReference type="PROSITE" id="PS01031"/>
    </source>
</evidence>
<evidence type="ECO:0000256" key="2">
    <source>
        <dbReference type="RuleBase" id="RU003616"/>
    </source>
</evidence>
<dbReference type="Proteomes" id="UP000199226">
    <property type="component" value="Unassembled WGS sequence"/>
</dbReference>
<evidence type="ECO:0000313" key="4">
    <source>
        <dbReference type="EMBL" id="SDL68113.1"/>
    </source>
</evidence>
<proteinExistence type="inferred from homology"/>
<evidence type="ECO:0000256" key="1">
    <source>
        <dbReference type="PROSITE-ProRule" id="PRU00285"/>
    </source>
</evidence>
<name>A0A1G9M1X1_9SPHI</name>
<dbReference type="InterPro" id="IPR008978">
    <property type="entry name" value="HSP20-like_chaperone"/>
</dbReference>
<keyword evidence="5" id="KW-1185">Reference proteome</keyword>
<protein>
    <submittedName>
        <fullName evidence="4">HSP20 family protein</fullName>
    </submittedName>
</protein>
<dbReference type="PROSITE" id="PS01031">
    <property type="entry name" value="SHSP"/>
    <property type="match status" value="1"/>
</dbReference>
<dbReference type="Pfam" id="PF00011">
    <property type="entry name" value="HSP20"/>
    <property type="match status" value="1"/>
</dbReference>
<dbReference type="PANTHER" id="PTHR11527">
    <property type="entry name" value="HEAT-SHOCK PROTEIN 20 FAMILY MEMBER"/>
    <property type="match status" value="1"/>
</dbReference>
<dbReference type="InterPro" id="IPR031107">
    <property type="entry name" value="Small_HSP"/>
</dbReference>
<dbReference type="OrthoDB" id="9814487at2"/>
<sequence length="149" mass="16970">MTLVKFAKGNTNKGFNSAYNDVFESFFNADQLLSKSAVNRIPAVNIAENENEFQIEIAAPGLNKEDFKINLEKDQLSVSAGKQEENQEVIGNKKYNRREYNYSVFSRNFTLPDTADSNKIHAEYKNGILFIHISKKEELKIQSREISIG</sequence>
<dbReference type="CDD" id="cd06464">
    <property type="entry name" value="ACD_sHsps-like"/>
    <property type="match status" value="1"/>
</dbReference>